<comment type="caution">
    <text evidence="2">The sequence shown here is derived from an EMBL/GenBank/DDBJ whole genome shotgun (WGS) entry which is preliminary data.</text>
</comment>
<dbReference type="EMBL" id="VORB01000007">
    <property type="protein sequence ID" value="TXC78481.1"/>
    <property type="molecule type" value="Genomic_DNA"/>
</dbReference>
<gene>
    <name evidence="2" type="ORF">FRX97_09115</name>
</gene>
<name>A0A5C6V1E1_9FLAO</name>
<evidence type="ECO:0000313" key="3">
    <source>
        <dbReference type="Proteomes" id="UP000321168"/>
    </source>
</evidence>
<feature type="chain" id="PRO_5023038180" description="DUF3575 domain-containing protein" evidence="1">
    <location>
        <begin position="25"/>
        <end position="180"/>
    </location>
</feature>
<keyword evidence="1" id="KW-0732">Signal</keyword>
<dbReference type="Proteomes" id="UP000321168">
    <property type="component" value="Unassembled WGS sequence"/>
</dbReference>
<feature type="signal peptide" evidence="1">
    <location>
        <begin position="1"/>
        <end position="24"/>
    </location>
</feature>
<evidence type="ECO:0000256" key="1">
    <source>
        <dbReference type="SAM" id="SignalP"/>
    </source>
</evidence>
<sequence length="180" mass="20659">MFRAFILFAITAILFFTCSVKSEAQYVSPVNSPGSKFSLGGDFSIQFFDKIFLLNISPKLGYNYSEKLMFGPGVIYQYYSDRRFPEFEFTTSIYGASAFGRYKFHRNIAAYTEYQQLFYSSNIGGERVNRTIPVWFVGGQFFFETGGRFTFTGSLLIDLIEDVYSPYPNPYYGVGGFYSF</sequence>
<dbReference type="OrthoDB" id="1098580at2"/>
<evidence type="ECO:0000313" key="2">
    <source>
        <dbReference type="EMBL" id="TXC78481.1"/>
    </source>
</evidence>
<protein>
    <recommendedName>
        <fullName evidence="4">DUF3575 domain-containing protein</fullName>
    </recommendedName>
</protein>
<organism evidence="2 3">
    <name type="scientific">Luteibaculum oceani</name>
    <dbReference type="NCBI Taxonomy" id="1294296"/>
    <lineage>
        <taxon>Bacteria</taxon>
        <taxon>Pseudomonadati</taxon>
        <taxon>Bacteroidota</taxon>
        <taxon>Flavobacteriia</taxon>
        <taxon>Flavobacteriales</taxon>
        <taxon>Luteibaculaceae</taxon>
        <taxon>Luteibaculum</taxon>
    </lineage>
</organism>
<keyword evidence="3" id="KW-1185">Reference proteome</keyword>
<proteinExistence type="predicted"/>
<reference evidence="2 3" key="1">
    <citation type="submission" date="2019-08" db="EMBL/GenBank/DDBJ databases">
        <title>Genome of Luteibaculum oceani JCM 18817.</title>
        <authorList>
            <person name="Bowman J.P."/>
        </authorList>
    </citation>
    <scope>NUCLEOTIDE SEQUENCE [LARGE SCALE GENOMIC DNA]</scope>
    <source>
        <strain evidence="2 3">JCM 18817</strain>
    </source>
</reference>
<dbReference type="AlphaFoldDB" id="A0A5C6V1E1"/>
<accession>A0A5C6V1E1</accession>
<dbReference type="RefSeq" id="WP_147014903.1">
    <property type="nucleotide sequence ID" value="NZ_VORB01000007.1"/>
</dbReference>
<evidence type="ECO:0008006" key="4">
    <source>
        <dbReference type="Google" id="ProtNLM"/>
    </source>
</evidence>